<accession>A0A286RFM3</accession>
<reference evidence="7 8" key="1">
    <citation type="journal article" name="Front. Microbiol.">
        <title>Sugar Metabolism of the First Thermophilic Planctomycete Thermogutta terrifontis: Comparative Genomic and Transcriptomic Approaches.</title>
        <authorList>
            <person name="Elcheninov A.G."/>
            <person name="Menzel P."/>
            <person name="Gudbergsdottir S.R."/>
            <person name="Slesarev A.I."/>
            <person name="Kadnikov V.V."/>
            <person name="Krogh A."/>
            <person name="Bonch-Osmolovskaya E.A."/>
            <person name="Peng X."/>
            <person name="Kublanov I.V."/>
        </authorList>
    </citation>
    <scope>NUCLEOTIDE SEQUENCE [LARGE SCALE GENOMIC DNA]</scope>
    <source>
        <strain evidence="7 8">R1</strain>
    </source>
</reference>
<dbReference type="EMBL" id="CP018477">
    <property type="protein sequence ID" value="ASV74760.1"/>
    <property type="molecule type" value="Genomic_DNA"/>
</dbReference>
<evidence type="ECO:0000313" key="8">
    <source>
        <dbReference type="Proteomes" id="UP000215086"/>
    </source>
</evidence>
<dbReference type="NCBIfam" id="TIGR02937">
    <property type="entry name" value="sigma70-ECF"/>
    <property type="match status" value="1"/>
</dbReference>
<evidence type="ECO:0000259" key="6">
    <source>
        <dbReference type="Pfam" id="PF08281"/>
    </source>
</evidence>
<evidence type="ECO:0000256" key="5">
    <source>
        <dbReference type="ARBA" id="ARBA00023163"/>
    </source>
</evidence>
<dbReference type="SUPFAM" id="SSF88946">
    <property type="entry name" value="Sigma2 domain of RNA polymerase sigma factors"/>
    <property type="match status" value="1"/>
</dbReference>
<keyword evidence="3" id="KW-0731">Sigma factor</keyword>
<dbReference type="CDD" id="cd06171">
    <property type="entry name" value="Sigma70_r4"/>
    <property type="match status" value="1"/>
</dbReference>
<dbReference type="InterPro" id="IPR013325">
    <property type="entry name" value="RNA_pol_sigma_r2"/>
</dbReference>
<dbReference type="InterPro" id="IPR013324">
    <property type="entry name" value="RNA_pol_sigma_r3/r4-like"/>
</dbReference>
<dbReference type="InterPro" id="IPR014284">
    <property type="entry name" value="RNA_pol_sigma-70_dom"/>
</dbReference>
<evidence type="ECO:0000256" key="2">
    <source>
        <dbReference type="ARBA" id="ARBA00023015"/>
    </source>
</evidence>
<dbReference type="SUPFAM" id="SSF88659">
    <property type="entry name" value="Sigma3 and sigma4 domains of RNA polymerase sigma factors"/>
    <property type="match status" value="1"/>
</dbReference>
<evidence type="ECO:0000256" key="3">
    <source>
        <dbReference type="ARBA" id="ARBA00023082"/>
    </source>
</evidence>
<dbReference type="PANTHER" id="PTHR43133">
    <property type="entry name" value="RNA POLYMERASE ECF-TYPE SIGMA FACTO"/>
    <property type="match status" value="1"/>
</dbReference>
<keyword evidence="2" id="KW-0805">Transcription regulation</keyword>
<sequence>MDEVMQEVALSAVRQKAPLQDPTKVAPWLYRLAVLNALMYRRKLGRRRKWLKRYGEERRNHPPAEPNPLDWLLAAERDEILHAALRALPPKDAEMLLLKYGQDWSYQEIADHLGISFSAVQTRLHRARRRLREELHRISQTGLADEASGQGRVVDDPC</sequence>
<comment type="similarity">
    <text evidence="1">Belongs to the sigma-70 factor family. ECF subfamily.</text>
</comment>
<evidence type="ECO:0000256" key="4">
    <source>
        <dbReference type="ARBA" id="ARBA00023125"/>
    </source>
</evidence>
<evidence type="ECO:0000256" key="1">
    <source>
        <dbReference type="ARBA" id="ARBA00010641"/>
    </source>
</evidence>
<name>A0A286RFM3_9BACT</name>
<protein>
    <submittedName>
        <fullName evidence="7">RNA polymerase sigma-70 factor, ECF subfamily</fullName>
    </submittedName>
</protein>
<dbReference type="Pfam" id="PF08281">
    <property type="entry name" value="Sigma70_r4_2"/>
    <property type="match status" value="1"/>
</dbReference>
<keyword evidence="5" id="KW-0804">Transcription</keyword>
<dbReference type="Gene3D" id="1.10.1740.10">
    <property type="match status" value="1"/>
</dbReference>
<dbReference type="Proteomes" id="UP000215086">
    <property type="component" value="Chromosome"/>
</dbReference>
<dbReference type="GO" id="GO:0006352">
    <property type="term" value="P:DNA-templated transcription initiation"/>
    <property type="evidence" value="ECO:0007669"/>
    <property type="project" value="InterPro"/>
</dbReference>
<dbReference type="Gene3D" id="1.10.10.10">
    <property type="entry name" value="Winged helix-like DNA-binding domain superfamily/Winged helix DNA-binding domain"/>
    <property type="match status" value="1"/>
</dbReference>
<dbReference type="GO" id="GO:0003677">
    <property type="term" value="F:DNA binding"/>
    <property type="evidence" value="ECO:0007669"/>
    <property type="project" value="UniProtKB-KW"/>
</dbReference>
<dbReference type="InterPro" id="IPR036388">
    <property type="entry name" value="WH-like_DNA-bd_sf"/>
</dbReference>
<gene>
    <name evidence="7" type="ORF">THTE_2158</name>
</gene>
<evidence type="ECO:0000313" key="7">
    <source>
        <dbReference type="EMBL" id="ASV74760.1"/>
    </source>
</evidence>
<dbReference type="KEGG" id="ttf:THTE_2158"/>
<keyword evidence="8" id="KW-1185">Reference proteome</keyword>
<keyword evidence="4" id="KW-0238">DNA-binding</keyword>
<dbReference type="InterPro" id="IPR013249">
    <property type="entry name" value="RNA_pol_sigma70_r4_t2"/>
</dbReference>
<feature type="domain" description="RNA polymerase sigma factor 70 region 4 type 2" evidence="6">
    <location>
        <begin position="79"/>
        <end position="131"/>
    </location>
</feature>
<proteinExistence type="inferred from homology"/>
<dbReference type="GO" id="GO:0016987">
    <property type="term" value="F:sigma factor activity"/>
    <property type="evidence" value="ECO:0007669"/>
    <property type="project" value="UniProtKB-KW"/>
</dbReference>
<organism evidence="7 8">
    <name type="scientific">Thermogutta terrifontis</name>
    <dbReference type="NCBI Taxonomy" id="1331910"/>
    <lineage>
        <taxon>Bacteria</taxon>
        <taxon>Pseudomonadati</taxon>
        <taxon>Planctomycetota</taxon>
        <taxon>Planctomycetia</taxon>
        <taxon>Pirellulales</taxon>
        <taxon>Thermoguttaceae</taxon>
        <taxon>Thermogutta</taxon>
    </lineage>
</organism>
<dbReference type="InterPro" id="IPR039425">
    <property type="entry name" value="RNA_pol_sigma-70-like"/>
</dbReference>
<dbReference type="PANTHER" id="PTHR43133:SF8">
    <property type="entry name" value="RNA POLYMERASE SIGMA FACTOR HI_1459-RELATED"/>
    <property type="match status" value="1"/>
</dbReference>
<dbReference type="AlphaFoldDB" id="A0A286RFM3"/>